<dbReference type="GO" id="GO:0004672">
    <property type="term" value="F:protein kinase activity"/>
    <property type="evidence" value="ECO:0007669"/>
    <property type="project" value="InterPro"/>
</dbReference>
<dbReference type="InterPro" id="IPR000719">
    <property type="entry name" value="Prot_kinase_dom"/>
</dbReference>
<dbReference type="GO" id="GO:0016020">
    <property type="term" value="C:membrane"/>
    <property type="evidence" value="ECO:0007669"/>
    <property type="project" value="TreeGrafter"/>
</dbReference>
<dbReference type="Proteomes" id="UP000323000">
    <property type="component" value="Chromosome 7"/>
</dbReference>
<sequence length="295" mass="33803">MGGQLSILGDIYSYGVLLLEMFTGKRPTDSKFEDDMSIYNFVLMALPNHVMDLIDPSMLFEEENDEERSPNHKEQKAIIIDNDPQASIQSREIEEHLVSVMRIGLACSTTSPRERMPMKDILKNLYAIRDSFLRSSNRNRRRLSVISNGGIIALFLWDCEEFVDQDKQIPPLRPNPTIAQIKQHEEEKMKKDKVVACLHSALTDAIFTSIMHLETANEIWDELKGRYESSERMRSVKLYGEAMEDFKVVEKMLIRLPGKFEAKVAAIGESCDLKKLTISKMISKLQLKSKGLLEM</sequence>
<organism evidence="2 3">
    <name type="scientific">Acer yangbiense</name>
    <dbReference type="NCBI Taxonomy" id="1000413"/>
    <lineage>
        <taxon>Eukaryota</taxon>
        <taxon>Viridiplantae</taxon>
        <taxon>Streptophyta</taxon>
        <taxon>Embryophyta</taxon>
        <taxon>Tracheophyta</taxon>
        <taxon>Spermatophyta</taxon>
        <taxon>Magnoliopsida</taxon>
        <taxon>eudicotyledons</taxon>
        <taxon>Gunneridae</taxon>
        <taxon>Pentapetalae</taxon>
        <taxon>rosids</taxon>
        <taxon>malvids</taxon>
        <taxon>Sapindales</taxon>
        <taxon>Sapindaceae</taxon>
        <taxon>Hippocastanoideae</taxon>
        <taxon>Acereae</taxon>
        <taxon>Acer</taxon>
    </lineage>
</organism>
<dbReference type="GO" id="GO:0005524">
    <property type="term" value="F:ATP binding"/>
    <property type="evidence" value="ECO:0007669"/>
    <property type="project" value="InterPro"/>
</dbReference>
<evidence type="ECO:0000313" key="2">
    <source>
        <dbReference type="EMBL" id="TXG58780.1"/>
    </source>
</evidence>
<gene>
    <name evidence="2" type="ORF">EZV62_016609</name>
</gene>
<reference evidence="3" key="1">
    <citation type="journal article" date="2019" name="Gigascience">
        <title>De novo genome assembly of the endangered Acer yangbiense, a plant species with extremely small populations endemic to Yunnan Province, China.</title>
        <authorList>
            <person name="Yang J."/>
            <person name="Wariss H.M."/>
            <person name="Tao L."/>
            <person name="Zhang R."/>
            <person name="Yun Q."/>
            <person name="Hollingsworth P."/>
            <person name="Dao Z."/>
            <person name="Luo G."/>
            <person name="Guo H."/>
            <person name="Ma Y."/>
            <person name="Sun W."/>
        </authorList>
    </citation>
    <scope>NUCLEOTIDE SEQUENCE [LARGE SCALE GENOMIC DNA]</scope>
    <source>
        <strain evidence="3">cv. Malutang</strain>
    </source>
</reference>
<evidence type="ECO:0000259" key="1">
    <source>
        <dbReference type="PROSITE" id="PS50011"/>
    </source>
</evidence>
<dbReference type="Pfam" id="PF14223">
    <property type="entry name" value="Retrotran_gag_2"/>
    <property type="match status" value="1"/>
</dbReference>
<keyword evidence="3" id="KW-1185">Reference proteome</keyword>
<comment type="caution">
    <text evidence="2">The sequence shown here is derived from an EMBL/GenBank/DDBJ whole genome shotgun (WGS) entry which is preliminary data.</text>
</comment>
<dbReference type="InterPro" id="IPR051564">
    <property type="entry name" value="LRR_receptor-like_kinase"/>
</dbReference>
<name>A0A5C7HNW7_9ROSI</name>
<feature type="domain" description="Protein kinase" evidence="1">
    <location>
        <begin position="1"/>
        <end position="133"/>
    </location>
</feature>
<dbReference type="PROSITE" id="PS50011">
    <property type="entry name" value="PROTEIN_KINASE_DOM"/>
    <property type="match status" value="1"/>
</dbReference>
<dbReference type="OrthoDB" id="1103805at2759"/>
<dbReference type="SUPFAM" id="SSF56112">
    <property type="entry name" value="Protein kinase-like (PK-like)"/>
    <property type="match status" value="1"/>
</dbReference>
<evidence type="ECO:0000313" key="3">
    <source>
        <dbReference type="Proteomes" id="UP000323000"/>
    </source>
</evidence>
<dbReference type="Gene3D" id="1.10.510.10">
    <property type="entry name" value="Transferase(Phosphotransferase) domain 1"/>
    <property type="match status" value="1"/>
</dbReference>
<dbReference type="AlphaFoldDB" id="A0A5C7HNW7"/>
<dbReference type="EMBL" id="VAHF01000007">
    <property type="protein sequence ID" value="TXG58780.1"/>
    <property type="molecule type" value="Genomic_DNA"/>
</dbReference>
<dbReference type="InterPro" id="IPR011009">
    <property type="entry name" value="Kinase-like_dom_sf"/>
</dbReference>
<proteinExistence type="predicted"/>
<dbReference type="PANTHER" id="PTHR48055">
    <property type="entry name" value="LEUCINE-RICH REPEAT RECEPTOR PROTEIN KINASE EMS1"/>
    <property type="match status" value="1"/>
</dbReference>
<dbReference type="PANTHER" id="PTHR48055:SF55">
    <property type="entry name" value="PROTEIN KINASE DOMAIN-CONTAINING PROTEIN"/>
    <property type="match status" value="1"/>
</dbReference>
<protein>
    <recommendedName>
        <fullName evidence="1">Protein kinase domain-containing protein</fullName>
    </recommendedName>
</protein>
<accession>A0A5C7HNW7</accession>